<organism evidence="1">
    <name type="scientific">marine sediment metagenome</name>
    <dbReference type="NCBI Taxonomy" id="412755"/>
    <lineage>
        <taxon>unclassified sequences</taxon>
        <taxon>metagenomes</taxon>
        <taxon>ecological metagenomes</taxon>
    </lineage>
</organism>
<name>X1P2J5_9ZZZZ</name>
<gene>
    <name evidence="1" type="ORF">S06H3_33835</name>
</gene>
<evidence type="ECO:0000313" key="1">
    <source>
        <dbReference type="EMBL" id="GAI25129.1"/>
    </source>
</evidence>
<sequence length="50" mass="5614">MGTRIAAFGESDIMLIFKAVGIDVFPVTALPQDLHLLRKPFPDVYLKLVR</sequence>
<dbReference type="EMBL" id="BARV01020243">
    <property type="protein sequence ID" value="GAI25129.1"/>
    <property type="molecule type" value="Genomic_DNA"/>
</dbReference>
<comment type="caution">
    <text evidence="1">The sequence shown here is derived from an EMBL/GenBank/DDBJ whole genome shotgun (WGS) entry which is preliminary data.</text>
</comment>
<reference evidence="1" key="1">
    <citation type="journal article" date="2014" name="Front. Microbiol.">
        <title>High frequency of phylogenetically diverse reductive dehalogenase-homologous genes in deep subseafloor sedimentary metagenomes.</title>
        <authorList>
            <person name="Kawai M."/>
            <person name="Futagami T."/>
            <person name="Toyoda A."/>
            <person name="Takaki Y."/>
            <person name="Nishi S."/>
            <person name="Hori S."/>
            <person name="Arai W."/>
            <person name="Tsubouchi T."/>
            <person name="Morono Y."/>
            <person name="Uchiyama I."/>
            <person name="Ito T."/>
            <person name="Fujiyama A."/>
            <person name="Inagaki F."/>
            <person name="Takami H."/>
        </authorList>
    </citation>
    <scope>NUCLEOTIDE SEQUENCE</scope>
    <source>
        <strain evidence="1">Expedition CK06-06</strain>
    </source>
</reference>
<dbReference type="AlphaFoldDB" id="X1P2J5"/>
<proteinExistence type="predicted"/>
<protein>
    <submittedName>
        <fullName evidence="1">Uncharacterized protein</fullName>
    </submittedName>
</protein>
<accession>X1P2J5</accession>